<reference evidence="3" key="1">
    <citation type="submission" date="2017-09" db="EMBL/GenBank/DDBJ databases">
        <title>The Reconstruction of 2,631 Draft Metagenome-Assembled Genomes from the Global Oceans.</title>
        <authorList>
            <person name="Tully B.J."/>
            <person name="Graham E.D."/>
            <person name="Heidelberg J.F."/>
        </authorList>
    </citation>
    <scope>NUCLEOTIDE SEQUENCE [LARGE SCALE GENOMIC DNA]</scope>
</reference>
<dbReference type="Gene3D" id="3.30.70.1230">
    <property type="entry name" value="Nucleotide cyclase"/>
    <property type="match status" value="1"/>
</dbReference>
<dbReference type="GO" id="GO:0004016">
    <property type="term" value="F:adenylate cyclase activity"/>
    <property type="evidence" value="ECO:0007669"/>
    <property type="project" value="UniProtKB-ARBA"/>
</dbReference>
<accession>A0A2D6YKB3</accession>
<name>A0A2D6YKB3_9DELT</name>
<dbReference type="InterPro" id="IPR050697">
    <property type="entry name" value="Adenylyl/Guanylyl_Cyclase_3/4"/>
</dbReference>
<dbReference type="EMBL" id="NZEX01000098">
    <property type="protein sequence ID" value="MAH63545.1"/>
    <property type="molecule type" value="Genomic_DNA"/>
</dbReference>
<organism evidence="2 3">
    <name type="scientific">SAR324 cluster bacterium</name>
    <dbReference type="NCBI Taxonomy" id="2024889"/>
    <lineage>
        <taxon>Bacteria</taxon>
        <taxon>Deltaproteobacteria</taxon>
        <taxon>SAR324 cluster</taxon>
    </lineage>
</organism>
<evidence type="ECO:0000313" key="3">
    <source>
        <dbReference type="Proteomes" id="UP000226525"/>
    </source>
</evidence>
<dbReference type="PANTHER" id="PTHR43081">
    <property type="entry name" value="ADENYLATE CYCLASE, TERMINAL-DIFFERENTIATION SPECIFIC-RELATED"/>
    <property type="match status" value="1"/>
</dbReference>
<dbReference type="CDD" id="cd07302">
    <property type="entry name" value="CHD"/>
    <property type="match status" value="1"/>
</dbReference>
<comment type="caution">
    <text evidence="2">The sequence shown here is derived from an EMBL/GenBank/DDBJ whole genome shotgun (WGS) entry which is preliminary data.</text>
</comment>
<protein>
    <recommendedName>
        <fullName evidence="1">Guanylate cyclase domain-containing protein</fullName>
    </recommendedName>
</protein>
<dbReference type="Pfam" id="PF00211">
    <property type="entry name" value="Guanylate_cyc"/>
    <property type="match status" value="1"/>
</dbReference>
<dbReference type="GO" id="GO:0035556">
    <property type="term" value="P:intracellular signal transduction"/>
    <property type="evidence" value="ECO:0007669"/>
    <property type="project" value="InterPro"/>
</dbReference>
<dbReference type="PANTHER" id="PTHR43081:SF18">
    <property type="entry name" value="BLL7624 PROTEIN"/>
    <property type="match status" value="1"/>
</dbReference>
<dbReference type="SMART" id="SM00044">
    <property type="entry name" value="CYCc"/>
    <property type="match status" value="1"/>
</dbReference>
<evidence type="ECO:0000313" key="2">
    <source>
        <dbReference type="EMBL" id="MAH63545.1"/>
    </source>
</evidence>
<sequence>MSNDLFATEKQILEQAEQHLQTEDLAPEAFSALLKGYAKLLKRTRRLIKMSDRSEAEIRRLSDEQSLLNATLSDQNEKLESLSVKLSKYLSPQVYESIFSGKAEVRVGADRKFLTVFFSDIASFTEITDQLEPEILTRSLNAYLNEMAQVAISHGATIDKYIGDAVMAFFGDPETDGPQQDATRCVAMAMEMQSKTDHLNVTLRTMGVSRPFRIRCGINSGICTVGNFGSENRLDYTAIGNHVNLASRLESAAKLGEVLISEETMLLVQDHFNCVPKEVIQVKGFARPIQTYVVQESIEQDHTRALALHAPGVDLEIDPGQLSPEVSAALQDLLRQARHLVANSTEN</sequence>
<feature type="domain" description="Guanylate cyclase" evidence="1">
    <location>
        <begin position="115"/>
        <end position="250"/>
    </location>
</feature>
<evidence type="ECO:0000259" key="1">
    <source>
        <dbReference type="PROSITE" id="PS50125"/>
    </source>
</evidence>
<dbReference type="SUPFAM" id="SSF55073">
    <property type="entry name" value="Nucleotide cyclase"/>
    <property type="match status" value="1"/>
</dbReference>
<dbReference type="InterPro" id="IPR029787">
    <property type="entry name" value="Nucleotide_cyclase"/>
</dbReference>
<dbReference type="Proteomes" id="UP000226525">
    <property type="component" value="Unassembled WGS sequence"/>
</dbReference>
<proteinExistence type="predicted"/>
<dbReference type="GO" id="GO:0006171">
    <property type="term" value="P:cAMP biosynthetic process"/>
    <property type="evidence" value="ECO:0007669"/>
    <property type="project" value="TreeGrafter"/>
</dbReference>
<dbReference type="AlphaFoldDB" id="A0A2D6YKB3"/>
<gene>
    <name evidence="2" type="ORF">CMN54_08910</name>
</gene>
<dbReference type="PROSITE" id="PS50125">
    <property type="entry name" value="GUANYLATE_CYCLASE_2"/>
    <property type="match status" value="1"/>
</dbReference>
<dbReference type="InterPro" id="IPR001054">
    <property type="entry name" value="A/G_cyclase"/>
</dbReference>